<feature type="domain" description="DUF551" evidence="1">
    <location>
        <begin position="126"/>
        <end position="188"/>
    </location>
</feature>
<name>A9ML88_SALAR</name>
<evidence type="ECO:0000313" key="3">
    <source>
        <dbReference type="Proteomes" id="UP000002084"/>
    </source>
</evidence>
<accession>A9ML88</accession>
<dbReference type="HOGENOM" id="CLU_046529_0_0_6"/>
<keyword evidence="3" id="KW-1185">Reference proteome</keyword>
<dbReference type="AlphaFoldDB" id="A9ML88"/>
<evidence type="ECO:0000259" key="1">
    <source>
        <dbReference type="Pfam" id="PF04448"/>
    </source>
</evidence>
<dbReference type="Pfam" id="PF04448">
    <property type="entry name" value="DUF551"/>
    <property type="match status" value="1"/>
</dbReference>
<dbReference type="KEGG" id="ses:SARI_02395"/>
<dbReference type="Proteomes" id="UP000002084">
    <property type="component" value="Chromosome"/>
</dbReference>
<dbReference type="InterPro" id="IPR007539">
    <property type="entry name" value="DUF551"/>
</dbReference>
<evidence type="ECO:0000313" key="2">
    <source>
        <dbReference type="EMBL" id="ABX22258.1"/>
    </source>
</evidence>
<sequence length="193" mass="21455">MWITCIWHISVYLKRPYTDESNKGQNDVMPVYAAPPAPVTPETLPCSVKLKPSLIIGKGCKTETLLTALKRRADYYAELEAMTPEQRAEHDAGIAEFKAMLEGNNSAAMQLFGNSEQLNSPVTPDGWISCSERMPDNDESKPIAIFTGNCLGQGMFVATYDDDGFFDFWEGMEIIGVTHWIPLPEPPQEVNHG</sequence>
<organism evidence="2 3">
    <name type="scientific">Salmonella arizonae (strain ATCC BAA-731 / CDC346-86 / RSK2980)</name>
    <dbReference type="NCBI Taxonomy" id="41514"/>
    <lineage>
        <taxon>Bacteria</taxon>
        <taxon>Pseudomonadati</taxon>
        <taxon>Pseudomonadota</taxon>
        <taxon>Gammaproteobacteria</taxon>
        <taxon>Enterobacterales</taxon>
        <taxon>Enterobacteriaceae</taxon>
        <taxon>Salmonella</taxon>
    </lineage>
</organism>
<proteinExistence type="predicted"/>
<protein>
    <recommendedName>
        <fullName evidence="1">DUF551 domain-containing protein</fullName>
    </recommendedName>
</protein>
<dbReference type="EMBL" id="CP000880">
    <property type="protein sequence ID" value="ABX22258.1"/>
    <property type="molecule type" value="Genomic_DNA"/>
</dbReference>
<reference evidence="2 3" key="1">
    <citation type="submission" date="2007-11" db="EMBL/GenBank/DDBJ databases">
        <authorList>
            <consortium name="The Salmonella enterica serovar Arizonae Genome Sequencing Project"/>
            <person name="McClelland M."/>
            <person name="Sanderson E.K."/>
            <person name="Porwollik S."/>
            <person name="Spieth J."/>
            <person name="Clifton W.S."/>
            <person name="Fulton R."/>
            <person name="Chunyan W."/>
            <person name="Wollam A."/>
            <person name="Shah N."/>
            <person name="Pepin K."/>
            <person name="Bhonagiri V."/>
            <person name="Nash W."/>
            <person name="Johnson M."/>
            <person name="Thiruvilangam P."/>
            <person name="Wilson R."/>
        </authorList>
    </citation>
    <scope>NUCLEOTIDE SEQUENCE [LARGE SCALE GENOMIC DNA]</scope>
    <source>
        <strain evidence="3">ATCC BAA-731 / CDC346-86 / RSK2980</strain>
    </source>
</reference>
<gene>
    <name evidence="2" type="ordered locus">SARI_02395</name>
</gene>